<feature type="region of interest" description="Disordered" evidence="1">
    <location>
        <begin position="1"/>
        <end position="86"/>
    </location>
</feature>
<dbReference type="RefSeq" id="WP_344935064.1">
    <property type="nucleotide sequence ID" value="NZ_BAABDM010000003.1"/>
</dbReference>
<gene>
    <name evidence="3" type="ORF">GCM10022414_18730</name>
</gene>
<dbReference type="Gene3D" id="3.40.570.10">
    <property type="entry name" value="Extracellular Endonuclease, subunit A"/>
    <property type="match status" value="1"/>
</dbReference>
<feature type="compositionally biased region" description="Polar residues" evidence="1">
    <location>
        <begin position="17"/>
        <end position="29"/>
    </location>
</feature>
<dbReference type="InterPro" id="IPR044929">
    <property type="entry name" value="DNA/RNA_non-sp_Endonuclease_sf"/>
</dbReference>
<evidence type="ECO:0000313" key="3">
    <source>
        <dbReference type="EMBL" id="GAA4094917.1"/>
    </source>
</evidence>
<accession>A0ABP7WR91</accession>
<reference evidence="4" key="1">
    <citation type="journal article" date="2019" name="Int. J. Syst. Evol. Microbiol.">
        <title>The Global Catalogue of Microorganisms (GCM) 10K type strain sequencing project: providing services to taxonomists for standard genome sequencing and annotation.</title>
        <authorList>
            <consortium name="The Broad Institute Genomics Platform"/>
            <consortium name="The Broad Institute Genome Sequencing Center for Infectious Disease"/>
            <person name="Wu L."/>
            <person name="Ma J."/>
        </authorList>
    </citation>
    <scope>NUCLEOTIDE SEQUENCE [LARGE SCALE GENOMIC DNA]</scope>
    <source>
        <strain evidence="4">JCM 17304</strain>
    </source>
</reference>
<dbReference type="SUPFAM" id="SSF54060">
    <property type="entry name" value="His-Me finger endonucleases"/>
    <property type="match status" value="1"/>
</dbReference>
<dbReference type="InterPro" id="IPR001604">
    <property type="entry name" value="Endo_G_ENPP1-like_dom"/>
</dbReference>
<protein>
    <recommendedName>
        <fullName evidence="2">DNA/RNA non-specific endonuclease/pyrophosphatase/phosphodiesterase domain-containing protein</fullName>
    </recommendedName>
</protein>
<evidence type="ECO:0000259" key="2">
    <source>
        <dbReference type="Pfam" id="PF01223"/>
    </source>
</evidence>
<dbReference type="Pfam" id="PF01223">
    <property type="entry name" value="Endonuclease_NS"/>
    <property type="match status" value="1"/>
</dbReference>
<dbReference type="InterPro" id="IPR044925">
    <property type="entry name" value="His-Me_finger_sf"/>
</dbReference>
<feature type="domain" description="DNA/RNA non-specific endonuclease/pyrophosphatase/phosphodiesterase" evidence="2">
    <location>
        <begin position="97"/>
        <end position="166"/>
    </location>
</feature>
<comment type="caution">
    <text evidence="3">The sequence shown here is derived from an EMBL/GenBank/DDBJ whole genome shotgun (WGS) entry which is preliminary data.</text>
</comment>
<evidence type="ECO:0000256" key="1">
    <source>
        <dbReference type="SAM" id="MobiDB-lite"/>
    </source>
</evidence>
<feature type="compositionally biased region" description="Gly residues" evidence="1">
    <location>
        <begin position="69"/>
        <end position="80"/>
    </location>
</feature>
<sequence length="170" mass="17692">MIGCGGGGGDPEKDSSTDYPSNIEDSGTDNAGGIAPGGVDNGANTPDETDNSGDASGEDTSAGNEGASSGEGSGSAGEGAGSDSAKITDCLAHNPYSVPTVSDQILCWDNYSVGYNYTTKQPDWVAYSLQRDKVNLYVERTDDFHGDESIPESVRSTLDHYKYSGYIAFF</sequence>
<evidence type="ECO:0000313" key="4">
    <source>
        <dbReference type="Proteomes" id="UP001500392"/>
    </source>
</evidence>
<dbReference type="Proteomes" id="UP001500392">
    <property type="component" value="Unassembled WGS sequence"/>
</dbReference>
<keyword evidence="4" id="KW-1185">Reference proteome</keyword>
<organism evidence="3 4">
    <name type="scientific">Zhongshania borealis</name>
    <dbReference type="NCBI Taxonomy" id="889488"/>
    <lineage>
        <taxon>Bacteria</taxon>
        <taxon>Pseudomonadati</taxon>
        <taxon>Pseudomonadota</taxon>
        <taxon>Gammaproteobacteria</taxon>
        <taxon>Cellvibrionales</taxon>
        <taxon>Spongiibacteraceae</taxon>
        <taxon>Zhongshania</taxon>
    </lineage>
</organism>
<name>A0ABP7WR91_9GAMM</name>
<proteinExistence type="predicted"/>
<dbReference type="EMBL" id="BAABDM010000003">
    <property type="protein sequence ID" value="GAA4094917.1"/>
    <property type="molecule type" value="Genomic_DNA"/>
</dbReference>